<dbReference type="PRINTS" id="PR00722">
    <property type="entry name" value="CHYMOTRYPSIN"/>
</dbReference>
<dbReference type="GO" id="GO:0006508">
    <property type="term" value="P:proteolysis"/>
    <property type="evidence" value="ECO:0007669"/>
    <property type="project" value="UniProtKB-KW"/>
</dbReference>
<dbReference type="Pfam" id="PF00089">
    <property type="entry name" value="Trypsin"/>
    <property type="match status" value="1"/>
</dbReference>
<dbReference type="InterPro" id="IPR043504">
    <property type="entry name" value="Peptidase_S1_PA_chymotrypsin"/>
</dbReference>
<reference evidence="5" key="1">
    <citation type="submission" date="2022-01" db="EMBL/GenBank/DDBJ databases">
        <authorList>
            <person name="Braso-Vives M."/>
        </authorList>
    </citation>
    <scope>NUCLEOTIDE SEQUENCE</scope>
</reference>
<gene>
    <name evidence="5" type="primary">KLKB1</name>
    <name evidence="5" type="ORF">BLAG_LOCUS8041</name>
</gene>
<dbReference type="InterPro" id="IPR001314">
    <property type="entry name" value="Peptidase_S1A"/>
</dbReference>
<dbReference type="SMART" id="SM00706">
    <property type="entry name" value="TECPR"/>
    <property type="match status" value="4"/>
</dbReference>
<dbReference type="InterPro" id="IPR018114">
    <property type="entry name" value="TRYPSIN_HIS"/>
</dbReference>
<keyword evidence="1" id="KW-1015">Disulfide bond</keyword>
<dbReference type="PROSITE" id="PS00135">
    <property type="entry name" value="TRYPSIN_SER"/>
    <property type="match status" value="1"/>
</dbReference>
<evidence type="ECO:0000256" key="1">
    <source>
        <dbReference type="ARBA" id="ARBA00023157"/>
    </source>
</evidence>
<dbReference type="CDD" id="cd00190">
    <property type="entry name" value="Tryp_SPc"/>
    <property type="match status" value="1"/>
</dbReference>
<dbReference type="Pfam" id="PF19193">
    <property type="entry name" value="Tectonin"/>
    <property type="match status" value="2"/>
</dbReference>
<keyword evidence="2" id="KW-0720">Serine protease</keyword>
<accession>A0A8K0EAA0</accession>
<name>A0A8K0EAA0_BRALA</name>
<dbReference type="OrthoDB" id="6261922at2759"/>
<feature type="domain" description="Peptidase S1" evidence="4">
    <location>
        <begin position="256"/>
        <end position="485"/>
    </location>
</feature>
<evidence type="ECO:0000259" key="4">
    <source>
        <dbReference type="PROSITE" id="PS50240"/>
    </source>
</evidence>
<dbReference type="SUPFAM" id="SSF50494">
    <property type="entry name" value="Trypsin-like serine proteases"/>
    <property type="match status" value="1"/>
</dbReference>
<dbReference type="PROSITE" id="PS50240">
    <property type="entry name" value="TRYPSIN_DOM"/>
    <property type="match status" value="1"/>
</dbReference>
<evidence type="ECO:0000256" key="3">
    <source>
        <dbReference type="SAM" id="MobiDB-lite"/>
    </source>
</evidence>
<dbReference type="PROSITE" id="PS00134">
    <property type="entry name" value="TRYPSIN_HIS"/>
    <property type="match status" value="1"/>
</dbReference>
<proteinExistence type="predicted"/>
<dbReference type="EMBL" id="OV696699">
    <property type="protein sequence ID" value="CAH1245826.1"/>
    <property type="molecule type" value="Genomic_DNA"/>
</dbReference>
<dbReference type="Proteomes" id="UP000838412">
    <property type="component" value="Chromosome 14"/>
</dbReference>
<keyword evidence="2" id="KW-0378">Hydrolase</keyword>
<evidence type="ECO:0000313" key="6">
    <source>
        <dbReference type="Proteomes" id="UP000838412"/>
    </source>
</evidence>
<evidence type="ECO:0000256" key="2">
    <source>
        <dbReference type="RuleBase" id="RU363034"/>
    </source>
</evidence>
<dbReference type="InterPro" id="IPR009003">
    <property type="entry name" value="Peptidase_S1_PA"/>
</dbReference>
<dbReference type="InterPro" id="IPR001254">
    <property type="entry name" value="Trypsin_dom"/>
</dbReference>
<evidence type="ECO:0000313" key="5">
    <source>
        <dbReference type="EMBL" id="CAH1245826.1"/>
    </source>
</evidence>
<dbReference type="SMART" id="SM00020">
    <property type="entry name" value="Tryp_SPc"/>
    <property type="match status" value="1"/>
</dbReference>
<dbReference type="PANTHER" id="PTHR24250">
    <property type="entry name" value="CHYMOTRYPSIN-RELATED"/>
    <property type="match status" value="1"/>
</dbReference>
<dbReference type="GO" id="GO:0004252">
    <property type="term" value="F:serine-type endopeptidase activity"/>
    <property type="evidence" value="ECO:0007669"/>
    <property type="project" value="InterPro"/>
</dbReference>
<dbReference type="PANTHER" id="PTHR24250:SF27">
    <property type="entry name" value="ELASTASE 2 LIKE"/>
    <property type="match status" value="1"/>
</dbReference>
<organism evidence="5 6">
    <name type="scientific">Branchiostoma lanceolatum</name>
    <name type="common">Common lancelet</name>
    <name type="synonym">Amphioxus lanceolatum</name>
    <dbReference type="NCBI Taxonomy" id="7740"/>
    <lineage>
        <taxon>Eukaryota</taxon>
        <taxon>Metazoa</taxon>
        <taxon>Chordata</taxon>
        <taxon>Cephalochordata</taxon>
        <taxon>Leptocardii</taxon>
        <taxon>Amphioxiformes</taxon>
        <taxon>Branchiostomatidae</taxon>
        <taxon>Branchiostoma</taxon>
    </lineage>
</organism>
<feature type="region of interest" description="Disordered" evidence="3">
    <location>
        <begin position="229"/>
        <end position="259"/>
    </location>
</feature>
<dbReference type="Gene3D" id="2.40.10.10">
    <property type="entry name" value="Trypsin-like serine proteases"/>
    <property type="match status" value="1"/>
</dbReference>
<protein>
    <submittedName>
        <fullName evidence="5">KLKB1 protein</fullName>
    </submittedName>
</protein>
<dbReference type="InterPro" id="IPR033116">
    <property type="entry name" value="TRYPSIN_SER"/>
</dbReference>
<dbReference type="InterPro" id="IPR006624">
    <property type="entry name" value="Beta-propeller_rpt_TECPR"/>
</dbReference>
<sequence length="490" mass="52635">MFLIQGLSRSVHCVYILDVWKFFTNTFRKTISFFIVNTTGISSNSPGGESWTQVRGKLKQVHVSPTSNQVWGVDSRDWIWRRTGITASKPGGTRWERIAGPDGGVGLKFVSVGRAGVWGVDKSGQVFYRTETCGDEASAGKRWVPVDISNSGSLKQITSGHGEVWGVNSNDQIFVRRGISAETPEGSGWEPIKDNSLTEVYVSSSSNQVWGVDAKGSIFRRLAQHLPTPVGQATQQCGKKGPGSMRRRDTNAGNRIIGGQDAAKGEFPWQVSIRNKNNGGFCGGTLIGNQHVLTAAHCLDTDSPPAAYRVGTGDDNTEKDHDVSEVHIHAGFKFIPGKEIINDIALLKLAEPVDTEGPYAGPACLPPAGRDYRGTKDCWLSGWGVVERYPGKSADRLQKVTGKIWEQQALSKQWGPLLPPNAVGFGGKGWSACMGDSGGPLVCPNGAGAYDVIGVTSFGSGTCSDKPGVFTEVAAYRDWLNYKSGGDIPA</sequence>
<keyword evidence="6" id="KW-1185">Reference proteome</keyword>
<keyword evidence="2" id="KW-0645">Protease</keyword>
<dbReference type="AlphaFoldDB" id="A0A8K0EAA0"/>